<name>A0A9E6XVP1_9ACTN</name>
<feature type="binding site" evidence="4">
    <location>
        <position position="236"/>
    </location>
    <ligand>
        <name>pyridoxal 5'-phosphate</name>
        <dbReference type="ChEBI" id="CHEBI:597326"/>
    </ligand>
</feature>
<dbReference type="RefSeq" id="WP_259314965.1">
    <property type="nucleotide sequence ID" value="NZ_CP087164.1"/>
</dbReference>
<feature type="modified residue" description="N6-(pyridoxal phosphate)lysine" evidence="4">
    <location>
        <position position="237"/>
    </location>
</feature>
<dbReference type="Pfam" id="PF22580">
    <property type="entry name" value="KYNU_C"/>
    <property type="match status" value="1"/>
</dbReference>
<dbReference type="NCBIfam" id="TIGR01814">
    <property type="entry name" value="kynureninase"/>
    <property type="match status" value="1"/>
</dbReference>
<dbReference type="GO" id="GO:0019805">
    <property type="term" value="P:quinolinate biosynthetic process"/>
    <property type="evidence" value="ECO:0007669"/>
    <property type="project" value="UniProtKB-UniRule"/>
</dbReference>
<dbReference type="InterPro" id="IPR015421">
    <property type="entry name" value="PyrdxlP-dep_Trfase_major"/>
</dbReference>
<dbReference type="GO" id="GO:0097053">
    <property type="term" value="P:L-kynurenine catabolic process"/>
    <property type="evidence" value="ECO:0007669"/>
    <property type="project" value="UniProtKB-UniRule"/>
</dbReference>
<dbReference type="SUPFAM" id="SSF53383">
    <property type="entry name" value="PLP-dependent transferases"/>
    <property type="match status" value="1"/>
</dbReference>
<evidence type="ECO:0000256" key="2">
    <source>
        <dbReference type="ARBA" id="ARBA00022801"/>
    </source>
</evidence>
<feature type="binding site" evidence="4">
    <location>
        <position position="266"/>
    </location>
    <ligand>
        <name>pyridoxal 5'-phosphate</name>
        <dbReference type="ChEBI" id="CHEBI:597326"/>
    </ligand>
</feature>
<dbReference type="GO" id="GO:0019441">
    <property type="term" value="P:L-tryptophan catabolic process to kynurenine"/>
    <property type="evidence" value="ECO:0007669"/>
    <property type="project" value="TreeGrafter"/>
</dbReference>
<dbReference type="EMBL" id="CP087164">
    <property type="protein sequence ID" value="UGS35276.1"/>
    <property type="molecule type" value="Genomic_DNA"/>
</dbReference>
<organism evidence="7 8">
    <name type="scientific">Capillimicrobium parvum</name>
    <dbReference type="NCBI Taxonomy" id="2884022"/>
    <lineage>
        <taxon>Bacteria</taxon>
        <taxon>Bacillati</taxon>
        <taxon>Actinomycetota</taxon>
        <taxon>Thermoleophilia</taxon>
        <taxon>Solirubrobacterales</taxon>
        <taxon>Capillimicrobiaceae</taxon>
        <taxon>Capillimicrobium</taxon>
    </lineage>
</organism>
<feature type="binding site" evidence="4">
    <location>
        <position position="214"/>
    </location>
    <ligand>
        <name>pyridoxal 5'-phosphate</name>
        <dbReference type="ChEBI" id="CHEBI:597326"/>
    </ligand>
</feature>
<dbReference type="PANTHER" id="PTHR14084">
    <property type="entry name" value="KYNURENINASE"/>
    <property type="match status" value="1"/>
</dbReference>
<dbReference type="GO" id="GO:0005737">
    <property type="term" value="C:cytoplasm"/>
    <property type="evidence" value="ECO:0007669"/>
    <property type="project" value="UniProtKB-UniRule"/>
</dbReference>
<comment type="catalytic activity">
    <reaction evidence="6">
        <text>3-hydroxy-L-kynurenine + H2O = 3-hydroxyanthranilate + L-alanine + H(+)</text>
        <dbReference type="Rhea" id="RHEA:25143"/>
        <dbReference type="ChEBI" id="CHEBI:15377"/>
        <dbReference type="ChEBI" id="CHEBI:15378"/>
        <dbReference type="ChEBI" id="CHEBI:36559"/>
        <dbReference type="ChEBI" id="CHEBI:57972"/>
        <dbReference type="ChEBI" id="CHEBI:58125"/>
        <dbReference type="EC" id="3.7.1.3"/>
    </reaction>
</comment>
<evidence type="ECO:0000313" key="8">
    <source>
        <dbReference type="Proteomes" id="UP001162834"/>
    </source>
</evidence>
<keyword evidence="1 4" id="KW-0662">Pyridine nucleotide biosynthesis</keyword>
<dbReference type="Gene3D" id="3.40.640.10">
    <property type="entry name" value="Type I PLP-dependent aspartate aminotransferase-like (Major domain)"/>
    <property type="match status" value="1"/>
</dbReference>
<evidence type="ECO:0000256" key="3">
    <source>
        <dbReference type="ARBA" id="ARBA00022898"/>
    </source>
</evidence>
<gene>
    <name evidence="4 7" type="primary">kynU</name>
    <name evidence="7" type="ORF">DSM104329_01663</name>
</gene>
<dbReference type="GO" id="GO:0030170">
    <property type="term" value="F:pyridoxal phosphate binding"/>
    <property type="evidence" value="ECO:0007669"/>
    <property type="project" value="UniProtKB-UniRule"/>
</dbReference>
<feature type="binding site" evidence="4">
    <location>
        <begin position="134"/>
        <end position="137"/>
    </location>
    <ligand>
        <name>pyridoxal 5'-phosphate</name>
        <dbReference type="ChEBI" id="CHEBI:597326"/>
    </ligand>
</feature>
<sequence length="409" mass="43885">MTTTHPAPAPARDRADALDASDPLASFRERFLVPDPELVYLDGNSLGRLPLATRDRLAHAIEHEWGERLIRSWEERWLTLPEEIGDLIGASMLGAAPGQVALADSTTVCLFKLGSAALDARPGRTEIVTDVDNFPTDRYVLEGLAAQRGLTVRWIHGDPIDAVRADQVAEAVGPQTALVLLSHVSYRSAALADVAAITRVAHDAGALVLWDLCHTVGSVPVELDSAGVDLAAGCTYKYLNGGPGAPAFLYVRAEHQEALRQPIWGWIGRHDTFAMAPGYERAPGIRSMLSGTPPVLGLVAVQEGARLSAEAGIDAIRAKGIALTEFAIEVCDAVLAPLGVTLASPRDPARRGAHVALAHPRARELCARLARHGVITDFRTPDLLRLGLSPLTTRFTDVWDGIDALRRLL</sequence>
<dbReference type="HAMAP" id="MF_01970">
    <property type="entry name" value="Kynureninase"/>
    <property type="match status" value="1"/>
</dbReference>
<evidence type="ECO:0000256" key="6">
    <source>
        <dbReference type="PIRNR" id="PIRNR038800"/>
    </source>
</evidence>
<proteinExistence type="inferred from homology"/>
<comment type="catalytic activity">
    <reaction evidence="4 6">
        <text>L-kynurenine + H2O = anthranilate + L-alanine + H(+)</text>
        <dbReference type="Rhea" id="RHEA:16813"/>
        <dbReference type="ChEBI" id="CHEBI:15377"/>
        <dbReference type="ChEBI" id="CHEBI:15378"/>
        <dbReference type="ChEBI" id="CHEBI:16567"/>
        <dbReference type="ChEBI" id="CHEBI:57959"/>
        <dbReference type="ChEBI" id="CHEBI:57972"/>
        <dbReference type="EC" id="3.7.1.3"/>
    </reaction>
</comment>
<dbReference type="KEGG" id="sbae:DSM104329_01663"/>
<comment type="cofactor">
    <cofactor evidence="4 6">
        <name>pyridoxal 5'-phosphate</name>
        <dbReference type="ChEBI" id="CHEBI:597326"/>
    </cofactor>
</comment>
<feature type="binding site" evidence="4">
    <location>
        <position position="211"/>
    </location>
    <ligand>
        <name>pyridoxal 5'-phosphate</name>
        <dbReference type="ChEBI" id="CHEBI:597326"/>
    </ligand>
</feature>
<evidence type="ECO:0000256" key="5">
    <source>
        <dbReference type="NCBIfam" id="TIGR01814"/>
    </source>
</evidence>
<dbReference type="GO" id="GO:0009435">
    <property type="term" value="P:NAD+ biosynthetic process"/>
    <property type="evidence" value="ECO:0007669"/>
    <property type="project" value="UniProtKB-UniRule"/>
</dbReference>
<keyword evidence="3 4" id="KW-0663">Pyridoxal phosphate</keyword>
<dbReference type="InterPro" id="IPR015424">
    <property type="entry name" value="PyrdxlP-dep_Trfase"/>
</dbReference>
<evidence type="ECO:0000256" key="4">
    <source>
        <dbReference type="HAMAP-Rule" id="MF_01970"/>
    </source>
</evidence>
<dbReference type="GO" id="GO:0043420">
    <property type="term" value="P:anthranilate metabolic process"/>
    <property type="evidence" value="ECO:0007669"/>
    <property type="project" value="TreeGrafter"/>
</dbReference>
<dbReference type="EC" id="3.7.1.3" evidence="4 5"/>
<comment type="similarity">
    <text evidence="4 6">Belongs to the kynureninase family.</text>
</comment>
<evidence type="ECO:0000313" key="7">
    <source>
        <dbReference type="EMBL" id="UGS35276.1"/>
    </source>
</evidence>
<dbReference type="Gene3D" id="3.90.1150.10">
    <property type="entry name" value="Aspartate Aminotransferase, domain 1"/>
    <property type="match status" value="1"/>
</dbReference>
<feature type="binding site" evidence="4">
    <location>
        <position position="292"/>
    </location>
    <ligand>
        <name>pyridoxal 5'-phosphate</name>
        <dbReference type="ChEBI" id="CHEBI:597326"/>
    </ligand>
</feature>
<accession>A0A9E6XVP1</accession>
<comment type="function">
    <text evidence="4 6">Catalyzes the cleavage of L-kynurenine (L-Kyn) and L-3-hydroxykynurenine (L-3OHKyn) into anthranilic acid (AA) and 3-hydroxyanthranilic acid (3-OHAA), respectively.</text>
</comment>
<comment type="pathway">
    <text evidence="4 6">Cofactor biosynthesis; NAD(+) biosynthesis; quinolinate from L-kynurenine: step 2/3.</text>
</comment>
<comment type="subunit">
    <text evidence="4 6">Homodimer.</text>
</comment>
<comment type="pathway">
    <text evidence="4 6">Amino-acid degradation; L-kynurenine degradation; L-alanine and anthranilate from L-kynurenine: step 1/1.</text>
</comment>
<keyword evidence="8" id="KW-1185">Reference proteome</keyword>
<dbReference type="InterPro" id="IPR010111">
    <property type="entry name" value="Kynureninase"/>
</dbReference>
<evidence type="ECO:0000256" key="1">
    <source>
        <dbReference type="ARBA" id="ARBA00022642"/>
    </source>
</evidence>
<comment type="caution">
    <text evidence="4">Lacks conserved residue(s) required for the propagation of feature annotation.</text>
</comment>
<feature type="binding site" evidence="4">
    <location>
        <position position="106"/>
    </location>
    <ligand>
        <name>pyridoxal 5'-phosphate</name>
        <dbReference type="ChEBI" id="CHEBI:597326"/>
    </ligand>
</feature>
<dbReference type="PANTHER" id="PTHR14084:SF0">
    <property type="entry name" value="KYNURENINASE"/>
    <property type="match status" value="1"/>
</dbReference>
<keyword evidence="2 4" id="KW-0378">Hydrolase</keyword>
<dbReference type="Proteomes" id="UP001162834">
    <property type="component" value="Chromosome"/>
</dbReference>
<dbReference type="PIRSF" id="PIRSF038800">
    <property type="entry name" value="KYNU"/>
    <property type="match status" value="1"/>
</dbReference>
<feature type="binding site" evidence="4">
    <location>
        <position position="107"/>
    </location>
    <ligand>
        <name>pyridoxal 5'-phosphate</name>
        <dbReference type="ChEBI" id="CHEBI:597326"/>
    </ligand>
</feature>
<protein>
    <recommendedName>
        <fullName evidence="4 5">Kynureninase</fullName>
        <ecNumber evidence="4 5">3.7.1.3</ecNumber>
    </recommendedName>
    <alternativeName>
        <fullName evidence="4">L-kynurenine hydrolase</fullName>
    </alternativeName>
</protein>
<dbReference type="InterPro" id="IPR015422">
    <property type="entry name" value="PyrdxlP-dep_Trfase_small"/>
</dbReference>
<reference evidence="7" key="1">
    <citation type="journal article" date="2022" name="Int. J. Syst. Evol. Microbiol.">
        <title>Pseudomonas aegrilactucae sp. nov. and Pseudomonas morbosilactucae sp. nov., pathogens causing bacterial rot of lettuce in Japan.</title>
        <authorList>
            <person name="Sawada H."/>
            <person name="Fujikawa T."/>
            <person name="Satou M."/>
        </authorList>
    </citation>
    <scope>NUCLEOTIDE SEQUENCE</scope>
    <source>
        <strain evidence="7">0166_1</strain>
    </source>
</reference>
<dbReference type="GO" id="GO:0030429">
    <property type="term" value="F:kynureninase activity"/>
    <property type="evidence" value="ECO:0007669"/>
    <property type="project" value="UniProtKB-UniRule"/>
</dbReference>
<dbReference type="AlphaFoldDB" id="A0A9E6XVP1"/>